<dbReference type="GO" id="GO:0008061">
    <property type="term" value="F:chitin binding"/>
    <property type="evidence" value="ECO:0007669"/>
    <property type="project" value="InterPro"/>
</dbReference>
<accession>A0A3Q0IKH6</accession>
<evidence type="ECO:0000313" key="7">
    <source>
        <dbReference type="RefSeq" id="XP_026676677.1"/>
    </source>
</evidence>
<protein>
    <submittedName>
        <fullName evidence="7">Endochitinase-like</fullName>
    </submittedName>
</protein>
<reference evidence="7" key="1">
    <citation type="submission" date="2025-08" db="UniProtKB">
        <authorList>
            <consortium name="RefSeq"/>
        </authorList>
    </citation>
    <scope>IDENTIFICATION</scope>
</reference>
<dbReference type="InterPro" id="IPR001223">
    <property type="entry name" value="Glyco_hydro18_cat"/>
</dbReference>
<dbReference type="AlphaFoldDB" id="A0A3Q0IKH6"/>
<proteinExistence type="inferred from homology"/>
<keyword evidence="2 3" id="KW-0326">Glycosidase</keyword>
<dbReference type="SUPFAM" id="SSF51445">
    <property type="entry name" value="(Trans)glycosidases"/>
    <property type="match status" value="1"/>
</dbReference>
<evidence type="ECO:0000256" key="1">
    <source>
        <dbReference type="ARBA" id="ARBA00022801"/>
    </source>
</evidence>
<dbReference type="GO" id="GO:0005576">
    <property type="term" value="C:extracellular region"/>
    <property type="evidence" value="ECO:0007669"/>
    <property type="project" value="TreeGrafter"/>
</dbReference>
<dbReference type="InterPro" id="IPR050314">
    <property type="entry name" value="Glycosyl_Hydrlase_18"/>
</dbReference>
<keyword evidence="6" id="KW-1185">Reference proteome</keyword>
<evidence type="ECO:0000259" key="5">
    <source>
        <dbReference type="PROSITE" id="PS51910"/>
    </source>
</evidence>
<dbReference type="InterPro" id="IPR011583">
    <property type="entry name" value="Chitinase_II/V-like_cat"/>
</dbReference>
<evidence type="ECO:0000256" key="3">
    <source>
        <dbReference type="RuleBase" id="RU000489"/>
    </source>
</evidence>
<dbReference type="PROSITE" id="PS01095">
    <property type="entry name" value="GH18_1"/>
    <property type="match status" value="1"/>
</dbReference>
<dbReference type="SMART" id="SM00636">
    <property type="entry name" value="Glyco_18"/>
    <property type="match status" value="1"/>
</dbReference>
<comment type="similarity">
    <text evidence="4">Belongs to the glycosyl hydrolase 18 family.</text>
</comment>
<dbReference type="Proteomes" id="UP000079169">
    <property type="component" value="Unplaced"/>
</dbReference>
<dbReference type="GO" id="GO:0005975">
    <property type="term" value="P:carbohydrate metabolic process"/>
    <property type="evidence" value="ECO:0007669"/>
    <property type="project" value="InterPro"/>
</dbReference>
<organism evidence="6 7">
    <name type="scientific">Diaphorina citri</name>
    <name type="common">Asian citrus psyllid</name>
    <dbReference type="NCBI Taxonomy" id="121845"/>
    <lineage>
        <taxon>Eukaryota</taxon>
        <taxon>Metazoa</taxon>
        <taxon>Ecdysozoa</taxon>
        <taxon>Arthropoda</taxon>
        <taxon>Hexapoda</taxon>
        <taxon>Insecta</taxon>
        <taxon>Pterygota</taxon>
        <taxon>Neoptera</taxon>
        <taxon>Paraneoptera</taxon>
        <taxon>Hemiptera</taxon>
        <taxon>Sternorrhyncha</taxon>
        <taxon>Psylloidea</taxon>
        <taxon>Psyllidae</taxon>
        <taxon>Diaphorininae</taxon>
        <taxon>Diaphorina</taxon>
    </lineage>
</organism>
<dbReference type="PANTHER" id="PTHR11177">
    <property type="entry name" value="CHITINASE"/>
    <property type="match status" value="1"/>
</dbReference>
<dbReference type="GO" id="GO:0004568">
    <property type="term" value="F:chitinase activity"/>
    <property type="evidence" value="ECO:0007669"/>
    <property type="project" value="UniProtKB-ARBA"/>
</dbReference>
<dbReference type="InterPro" id="IPR017853">
    <property type="entry name" value="GH"/>
</dbReference>
<evidence type="ECO:0000313" key="6">
    <source>
        <dbReference type="Proteomes" id="UP000079169"/>
    </source>
</evidence>
<dbReference type="PROSITE" id="PS51910">
    <property type="entry name" value="GH18_2"/>
    <property type="match status" value="1"/>
</dbReference>
<dbReference type="PANTHER" id="PTHR11177:SF144">
    <property type="entry name" value="CHITINASE 5"/>
    <property type="match status" value="1"/>
</dbReference>
<dbReference type="RefSeq" id="XP_026676677.1">
    <property type="nucleotide sequence ID" value="XM_026820876.1"/>
</dbReference>
<dbReference type="PaxDb" id="121845-A0A3Q0IKH6"/>
<dbReference type="InterPro" id="IPR001579">
    <property type="entry name" value="Glyco_hydro_18_chit_AS"/>
</dbReference>
<keyword evidence="1 3" id="KW-0378">Hydrolase</keyword>
<evidence type="ECO:0000256" key="2">
    <source>
        <dbReference type="ARBA" id="ARBA00023295"/>
    </source>
</evidence>
<sequence length="211" mass="24144">MYGLRGACSYSDDLNPPGQKRIVDSCRYISFGPSDLIRNADPFLNYSRENHRKVWCFQWGFEGKKKGSADIQVKTSLSLFQVDVKEHGFRNFTALRKTHPGLKVEVAVGGWGEGGEKYSAMVADKTKRATFIRSIVAFMKKYNLDGFDLDWEYPAASDRGGSFSDKNNFFFFVEELRTAFNKFGKHWEITMAVPMAKFRLNEGYHVPDLCE</sequence>
<name>A0A3Q0IKH6_DIACI</name>
<dbReference type="Gene3D" id="3.20.20.80">
    <property type="entry name" value="Glycosidases"/>
    <property type="match status" value="1"/>
</dbReference>
<dbReference type="Pfam" id="PF00704">
    <property type="entry name" value="Glyco_hydro_18"/>
    <property type="match status" value="1"/>
</dbReference>
<dbReference type="GO" id="GO:0006032">
    <property type="term" value="P:chitin catabolic process"/>
    <property type="evidence" value="ECO:0007669"/>
    <property type="project" value="UniProtKB-ARBA"/>
</dbReference>
<gene>
    <name evidence="7" type="primary">LOC103505882</name>
</gene>
<evidence type="ECO:0000256" key="4">
    <source>
        <dbReference type="RuleBase" id="RU004453"/>
    </source>
</evidence>
<dbReference type="STRING" id="121845.A0A3Q0IKH6"/>
<dbReference type="GeneID" id="103505882"/>
<feature type="domain" description="GH18" evidence="5">
    <location>
        <begin position="52"/>
        <end position="211"/>
    </location>
</feature>
<dbReference type="KEGG" id="dci:103505882"/>